<reference evidence="8" key="1">
    <citation type="journal article" date="2017" name="Nat. Ecol. Evol.">
        <title>Genome expansion and lineage-specific genetic innovations in the forest pathogenic fungi Armillaria.</title>
        <authorList>
            <person name="Sipos G."/>
            <person name="Prasanna A.N."/>
            <person name="Walter M.C."/>
            <person name="O'Connor E."/>
            <person name="Balint B."/>
            <person name="Krizsan K."/>
            <person name="Kiss B."/>
            <person name="Hess J."/>
            <person name="Varga T."/>
            <person name="Slot J."/>
            <person name="Riley R."/>
            <person name="Boka B."/>
            <person name="Rigling D."/>
            <person name="Barry K."/>
            <person name="Lee J."/>
            <person name="Mihaltcheva S."/>
            <person name="LaButti K."/>
            <person name="Lipzen A."/>
            <person name="Waldron R."/>
            <person name="Moloney N.M."/>
            <person name="Sperisen C."/>
            <person name="Kredics L."/>
            <person name="Vagvoelgyi C."/>
            <person name="Patrignani A."/>
            <person name="Fitzpatrick D."/>
            <person name="Nagy I."/>
            <person name="Doyle S."/>
            <person name="Anderson J.B."/>
            <person name="Grigoriev I.V."/>
            <person name="Gueldener U."/>
            <person name="Muensterkoetter M."/>
            <person name="Nagy L.G."/>
        </authorList>
    </citation>
    <scope>NUCLEOTIDE SEQUENCE [LARGE SCALE GENOMIC DNA]</scope>
    <source>
        <strain evidence="8">Ar21-2</strain>
    </source>
</reference>
<feature type="repeat" description="WD" evidence="5">
    <location>
        <begin position="378"/>
        <end position="419"/>
    </location>
</feature>
<evidence type="ECO:0000256" key="1">
    <source>
        <dbReference type="ARBA" id="ARBA00004123"/>
    </source>
</evidence>
<evidence type="ECO:0000256" key="5">
    <source>
        <dbReference type="PROSITE-ProRule" id="PRU00221"/>
    </source>
</evidence>
<dbReference type="InterPro" id="IPR036322">
    <property type="entry name" value="WD40_repeat_dom_sf"/>
</dbReference>
<keyword evidence="4" id="KW-0539">Nucleus</keyword>
<dbReference type="CDD" id="cd00200">
    <property type="entry name" value="WD40"/>
    <property type="match status" value="1"/>
</dbReference>
<feature type="repeat" description="WD" evidence="5">
    <location>
        <begin position="461"/>
        <end position="502"/>
    </location>
</feature>
<dbReference type="Gene3D" id="1.20.960.30">
    <property type="match status" value="1"/>
</dbReference>
<dbReference type="Pfam" id="PF08513">
    <property type="entry name" value="LisH"/>
    <property type="match status" value="1"/>
</dbReference>
<feature type="repeat" description="WD" evidence="5">
    <location>
        <begin position="514"/>
        <end position="558"/>
    </location>
</feature>
<keyword evidence="3" id="KW-0677">Repeat</keyword>
<evidence type="ECO:0000256" key="6">
    <source>
        <dbReference type="SAM" id="MobiDB-lite"/>
    </source>
</evidence>
<comment type="subcellular location">
    <subcellularLocation>
        <location evidence="1">Nucleus</location>
    </subcellularLocation>
</comment>
<evidence type="ECO:0000313" key="8">
    <source>
        <dbReference type="Proteomes" id="UP000217790"/>
    </source>
</evidence>
<dbReference type="PROSITE" id="PS50082">
    <property type="entry name" value="WD_REPEATS_2"/>
    <property type="match status" value="4"/>
</dbReference>
<dbReference type="SUPFAM" id="SSF50978">
    <property type="entry name" value="WD40 repeat-like"/>
    <property type="match status" value="1"/>
</dbReference>
<dbReference type="Gene3D" id="2.130.10.10">
    <property type="entry name" value="YVTN repeat-like/Quinoprotein amine dehydrogenase"/>
    <property type="match status" value="1"/>
</dbReference>
<keyword evidence="2 5" id="KW-0853">WD repeat</keyword>
<evidence type="ECO:0000256" key="4">
    <source>
        <dbReference type="ARBA" id="ARBA00023242"/>
    </source>
</evidence>
<dbReference type="EMBL" id="KZ293646">
    <property type="protein sequence ID" value="PBL00696.1"/>
    <property type="molecule type" value="Genomic_DNA"/>
</dbReference>
<dbReference type="GO" id="GO:0003714">
    <property type="term" value="F:transcription corepressor activity"/>
    <property type="evidence" value="ECO:0007669"/>
    <property type="project" value="InterPro"/>
</dbReference>
<evidence type="ECO:0000256" key="3">
    <source>
        <dbReference type="ARBA" id="ARBA00022737"/>
    </source>
</evidence>
<dbReference type="PROSITE" id="PS00678">
    <property type="entry name" value="WD_REPEATS_1"/>
    <property type="match status" value="1"/>
</dbReference>
<dbReference type="PRINTS" id="PR00320">
    <property type="entry name" value="GPROTEINBRPT"/>
</dbReference>
<sequence length="649" mass="71988">MDFDPSRRISYLKYCDAELTANGISALLLCVMTSNAPISVNSGRYLASFSLWKRWRKPHSSLVFNFQLGTQAMPVPLPSNIAIQADEINCLIYSYFLDCGFTHSAFTICQEGQLERSPNFKKHIPRGELAELLSKALFYTAIESHIKGGEAAANCKSRFSLLDNHVCSSDPPQQVVTTMLVPTLLPPSVKENTTIATPKPVEKGQPTGKPKVTPTPTLTSENTEKGLKESDDMDIDEPSQLPKVEATPTESVLSPITGKAINMKRNPYYDPDEDGQPANAIRTMEGHKSEVFVCAFNPAKPYMLASGSKDATVNLWHVPEPIDDPRPSIPRSAVFTPKGGQGDLTSMHWNKDGTYLAVGSYDSVLRILKPTGEIYATLEKHTDPIFTVRFSPSGRYLLSASLDGSSCLWDVEKRKLVREYRCHKDCVLDVEWINDAMFASCGADKNIQVLSADDPMPIKTLTGHTNEINQIVVNSSGTRLASCSDDKTGRLWNMTNLSTDSIPGLGTSDQVIILNGHRHAVTTMAWIEEKLSRVYVATGSFDCSTRLWDPDTGDCLKVFSDWRRPVYVITAAPGRPLFAAGGGDGWMNIYDVRDQEKKWSWYSGFDRPGIFDIDWQSYEQGKIDHVAVSLESHRMVVFDVNRIDALNAH</sequence>
<keyword evidence="8" id="KW-1185">Reference proteome</keyword>
<name>A0A2H3DZT1_ARMGA</name>
<dbReference type="PANTHER" id="PTHR22846:SF2">
    <property type="entry name" value="F-BOX-LIKE_WD REPEAT-CONTAINING PROTEIN EBI"/>
    <property type="match status" value="1"/>
</dbReference>
<dbReference type="InterPro" id="IPR015943">
    <property type="entry name" value="WD40/YVTN_repeat-like_dom_sf"/>
</dbReference>
<gene>
    <name evidence="7" type="ORF">ARMGADRAFT_1006835</name>
</gene>
<dbReference type="AlphaFoldDB" id="A0A2H3DZT1"/>
<dbReference type="PROSITE" id="PS50294">
    <property type="entry name" value="WD_REPEATS_REGION"/>
    <property type="match status" value="4"/>
</dbReference>
<dbReference type="PANTHER" id="PTHR22846">
    <property type="entry name" value="WD40 REPEAT PROTEIN"/>
    <property type="match status" value="1"/>
</dbReference>
<dbReference type="SMART" id="SM00320">
    <property type="entry name" value="WD40"/>
    <property type="match status" value="7"/>
</dbReference>
<dbReference type="InterPro" id="IPR001680">
    <property type="entry name" value="WD40_rpt"/>
</dbReference>
<feature type="repeat" description="WD" evidence="5">
    <location>
        <begin position="284"/>
        <end position="318"/>
    </location>
</feature>
<dbReference type="GO" id="GO:0000118">
    <property type="term" value="C:histone deacetylase complex"/>
    <property type="evidence" value="ECO:0007669"/>
    <property type="project" value="TreeGrafter"/>
</dbReference>
<dbReference type="OMA" id="KWNKCGN"/>
<dbReference type="InterPro" id="IPR045183">
    <property type="entry name" value="Ebi-like"/>
</dbReference>
<organism evidence="7 8">
    <name type="scientific">Armillaria gallica</name>
    <name type="common">Bulbous honey fungus</name>
    <name type="synonym">Armillaria bulbosa</name>
    <dbReference type="NCBI Taxonomy" id="47427"/>
    <lineage>
        <taxon>Eukaryota</taxon>
        <taxon>Fungi</taxon>
        <taxon>Dikarya</taxon>
        <taxon>Basidiomycota</taxon>
        <taxon>Agaricomycotina</taxon>
        <taxon>Agaricomycetes</taxon>
        <taxon>Agaricomycetidae</taxon>
        <taxon>Agaricales</taxon>
        <taxon>Marasmiineae</taxon>
        <taxon>Physalacriaceae</taxon>
        <taxon>Armillaria</taxon>
    </lineage>
</organism>
<dbReference type="PROSITE" id="PS50896">
    <property type="entry name" value="LISH"/>
    <property type="match status" value="1"/>
</dbReference>
<proteinExistence type="predicted"/>
<dbReference type="Pfam" id="PF00400">
    <property type="entry name" value="WD40"/>
    <property type="match status" value="6"/>
</dbReference>
<dbReference type="InterPro" id="IPR006594">
    <property type="entry name" value="LisH"/>
</dbReference>
<feature type="region of interest" description="Disordered" evidence="6">
    <location>
        <begin position="190"/>
        <end position="239"/>
    </location>
</feature>
<evidence type="ECO:0000256" key="2">
    <source>
        <dbReference type="ARBA" id="ARBA00022574"/>
    </source>
</evidence>
<feature type="non-terminal residue" evidence="7">
    <location>
        <position position="1"/>
    </location>
</feature>
<evidence type="ECO:0000313" key="7">
    <source>
        <dbReference type="EMBL" id="PBL00696.1"/>
    </source>
</evidence>
<protein>
    <submittedName>
        <fullName evidence="7">WD40 repeat-like protein</fullName>
    </submittedName>
</protein>
<dbReference type="FunCoup" id="A0A2H3DZT1">
    <property type="interactions" value="181"/>
</dbReference>
<dbReference type="SMART" id="SM00667">
    <property type="entry name" value="LisH"/>
    <property type="match status" value="1"/>
</dbReference>
<dbReference type="STRING" id="47427.A0A2H3DZT1"/>
<dbReference type="InParanoid" id="A0A2H3DZT1"/>
<dbReference type="GO" id="GO:0006357">
    <property type="term" value="P:regulation of transcription by RNA polymerase II"/>
    <property type="evidence" value="ECO:0007669"/>
    <property type="project" value="TreeGrafter"/>
</dbReference>
<dbReference type="OrthoDB" id="1367865at2759"/>
<dbReference type="Proteomes" id="UP000217790">
    <property type="component" value="Unassembled WGS sequence"/>
</dbReference>
<dbReference type="InterPro" id="IPR019775">
    <property type="entry name" value="WD40_repeat_CS"/>
</dbReference>
<dbReference type="InterPro" id="IPR020472">
    <property type="entry name" value="WD40_PAC1"/>
</dbReference>
<feature type="compositionally biased region" description="Low complexity" evidence="6">
    <location>
        <begin position="203"/>
        <end position="217"/>
    </location>
</feature>
<accession>A0A2H3DZT1</accession>